<feature type="compositionally biased region" description="Basic and acidic residues" evidence="2">
    <location>
        <begin position="1013"/>
        <end position="1031"/>
    </location>
</feature>
<evidence type="ECO:0000259" key="4">
    <source>
        <dbReference type="Pfam" id="PF24564"/>
    </source>
</evidence>
<proteinExistence type="predicted"/>
<protein>
    <recommendedName>
        <fullName evidence="7">Nuclear GTPase SLIP-GC</fullName>
    </recommendedName>
</protein>
<keyword evidence="1" id="KW-0175">Coiled coil</keyword>
<feature type="compositionally biased region" description="Acidic residues" evidence="2">
    <location>
        <begin position="459"/>
        <end position="473"/>
    </location>
</feature>
<feature type="compositionally biased region" description="Acidic residues" evidence="2">
    <location>
        <begin position="484"/>
        <end position="493"/>
    </location>
</feature>
<accession>A0AA39X5S2</accession>
<dbReference type="Pfam" id="PF00350">
    <property type="entry name" value="Dynamin_N"/>
    <property type="match status" value="1"/>
</dbReference>
<evidence type="ECO:0000256" key="2">
    <source>
        <dbReference type="SAM" id="MobiDB-lite"/>
    </source>
</evidence>
<dbReference type="InterPro" id="IPR027417">
    <property type="entry name" value="P-loop_NTPase"/>
</dbReference>
<feature type="domain" description="DUF7605" evidence="4">
    <location>
        <begin position="751"/>
        <end position="908"/>
    </location>
</feature>
<evidence type="ECO:0008006" key="7">
    <source>
        <dbReference type="Google" id="ProtNLM"/>
    </source>
</evidence>
<evidence type="ECO:0000259" key="3">
    <source>
        <dbReference type="Pfam" id="PF00350"/>
    </source>
</evidence>
<organism evidence="5 6">
    <name type="scientific">Immersiella caudata</name>
    <dbReference type="NCBI Taxonomy" id="314043"/>
    <lineage>
        <taxon>Eukaryota</taxon>
        <taxon>Fungi</taxon>
        <taxon>Dikarya</taxon>
        <taxon>Ascomycota</taxon>
        <taxon>Pezizomycotina</taxon>
        <taxon>Sordariomycetes</taxon>
        <taxon>Sordariomycetidae</taxon>
        <taxon>Sordariales</taxon>
        <taxon>Lasiosphaeriaceae</taxon>
        <taxon>Immersiella</taxon>
    </lineage>
</organism>
<dbReference type="AlphaFoldDB" id="A0AA39X5S2"/>
<dbReference type="InterPro" id="IPR045063">
    <property type="entry name" value="Dynamin_N"/>
</dbReference>
<keyword evidence="6" id="KW-1185">Reference proteome</keyword>
<feature type="coiled-coil region" evidence="1">
    <location>
        <begin position="364"/>
        <end position="412"/>
    </location>
</feature>
<evidence type="ECO:0000313" key="5">
    <source>
        <dbReference type="EMBL" id="KAK0627656.1"/>
    </source>
</evidence>
<name>A0AA39X5S2_9PEZI</name>
<comment type="caution">
    <text evidence="5">The sequence shown here is derived from an EMBL/GenBank/DDBJ whole genome shotgun (WGS) entry which is preliminary data.</text>
</comment>
<dbReference type="EMBL" id="JAULSU010000002">
    <property type="protein sequence ID" value="KAK0627656.1"/>
    <property type="molecule type" value="Genomic_DNA"/>
</dbReference>
<feature type="compositionally biased region" description="Low complexity" evidence="2">
    <location>
        <begin position="1054"/>
        <end position="1070"/>
    </location>
</feature>
<feature type="region of interest" description="Disordered" evidence="2">
    <location>
        <begin position="998"/>
        <end position="1099"/>
    </location>
</feature>
<evidence type="ECO:0000313" key="6">
    <source>
        <dbReference type="Proteomes" id="UP001175000"/>
    </source>
</evidence>
<feature type="region of interest" description="Disordered" evidence="2">
    <location>
        <begin position="427"/>
        <end position="493"/>
    </location>
</feature>
<dbReference type="Gene3D" id="3.40.50.300">
    <property type="entry name" value="P-loop containing nucleotide triphosphate hydrolases"/>
    <property type="match status" value="1"/>
</dbReference>
<reference evidence="5" key="1">
    <citation type="submission" date="2023-06" db="EMBL/GenBank/DDBJ databases">
        <title>Genome-scale phylogeny and comparative genomics of the fungal order Sordariales.</title>
        <authorList>
            <consortium name="Lawrence Berkeley National Laboratory"/>
            <person name="Hensen N."/>
            <person name="Bonometti L."/>
            <person name="Westerberg I."/>
            <person name="Brannstrom I.O."/>
            <person name="Guillou S."/>
            <person name="Cros-Aarteil S."/>
            <person name="Calhoun S."/>
            <person name="Haridas S."/>
            <person name="Kuo A."/>
            <person name="Mondo S."/>
            <person name="Pangilinan J."/>
            <person name="Riley R."/>
            <person name="Labutti K."/>
            <person name="Andreopoulos B."/>
            <person name="Lipzen A."/>
            <person name="Chen C."/>
            <person name="Yanf M."/>
            <person name="Daum C."/>
            <person name="Ng V."/>
            <person name="Clum A."/>
            <person name="Steindorff A."/>
            <person name="Ohm R."/>
            <person name="Martin F."/>
            <person name="Silar P."/>
            <person name="Natvig D."/>
            <person name="Lalanne C."/>
            <person name="Gautier V."/>
            <person name="Ament-Velasquez S.L."/>
            <person name="Kruys A."/>
            <person name="Hutchinson M.I."/>
            <person name="Powell A.J."/>
            <person name="Barry K."/>
            <person name="Miller A.N."/>
            <person name="Grigoriev I.V."/>
            <person name="Debuchy R."/>
            <person name="Gladieux P."/>
            <person name="Thoren M.H."/>
            <person name="Johannesson H."/>
        </authorList>
    </citation>
    <scope>NUCLEOTIDE SEQUENCE</scope>
    <source>
        <strain evidence="5">CBS 606.72</strain>
    </source>
</reference>
<dbReference type="PANTHER" id="PTHR36681:SF3">
    <property type="entry name" value="NUCLEAR GTPASE, GERMINAL CENTER-ASSOCIATED, TANDEM DUPLICATE 3"/>
    <property type="match status" value="1"/>
</dbReference>
<feature type="domain" description="Dynamin N-terminal" evidence="3">
    <location>
        <begin position="97"/>
        <end position="328"/>
    </location>
</feature>
<dbReference type="Pfam" id="PF24564">
    <property type="entry name" value="DUF7605"/>
    <property type="match status" value="1"/>
</dbReference>
<gene>
    <name evidence="5" type="ORF">B0T14DRAFT_563438</name>
</gene>
<dbReference type="SUPFAM" id="SSF52540">
    <property type="entry name" value="P-loop containing nucleoside triphosphate hydrolases"/>
    <property type="match status" value="1"/>
</dbReference>
<sequence length="1099" mass="120753">MSIKPEPADGPGVGPPPPFGAQAGPGPGEQHPSNLQQIASLTSPELLEEATAVALQALESLKPPLDAVSSLPTTQAAQWLKAIDDLKSRAKPTRTIVGVMGNTGAGKSSVISAVLDEERLLPTNCMRACTASPTEISYNCSDDPNELYRAEVEFITAEDWKKELEGLFVDLIDGSGEVSRDCANADTEAGVAYAKIKAVYPKKTKEMIIESTSAGLVSEPAVQRVLGSTKTLRATMPGSLYIQLQEYVDSKEKNTEKTMEYWPLIKVVRILTKAKALATGACLVDLPGVQDSNTARAAVAANYQKACTGLWIVAPITRAVDDKTAKSLLGDSFRRQLKYDGIYSAVTFICSKTDDISITEAADSLGLEEEINEFQRQIDSNKDKARQFKARISDLRDEKDALDDLIEESDQAWETWEALGRKVSQGKTVYAPKLGTPSNKRKRRAKPRGARKNRRLVDSDEDTEDISDSEVPDGSEKENFQPDEIQEPLTEDDVDRKLAELKANKRGLRANKKAKDEEIVAIHAEIMRLEAETREIQSEAKAICIKGRNAYSRGAIKKDFAMGIKELDQEATALEDEANFDPEIDLRDYDAVAESLPVFCVSSRAFQSLSGRLKKDNIDHTGFLSLEDTEVPQLQAHAKKLTEGSRLANSRRFLNGLMQLVNSMKMWAANDGSQSALCDQDKRREEAHLRQQLQHVETEFVAAIKEYSTSVNKALAESIYECFDRTIPAAVEAAVPTATSWGAPRVSGVGGLLWQTYKATCQRSGVFAGASGPRDFNEELFDPISKQLANGWEKAFQRRLPACISNFVRTAKLLIETFHREAIQSTQERGSNANGIHMLNNQLRALLQRVTDLPNVVNQVAQELQRNSSRSFTPEIMNLMQPGYTKCVEERGRGSYARMKVHMVGHVDLIRQTMFRGATNVVRHQLEDMSRKIVDQLIVHMRELHSRLAHDYLAALFGADIAKGDGIPRAERMLRSEMMPLLEAVDSQFERLVPIQEDNPVEEPPDFGGADHANPKHEGEDHDNGGMEVDKPAVSFFVSAGSPPLGPYGNESGTATARSSVTPAPASSPAGFDGNDSRHPTPGGLAQPDAPPLIKDEPF</sequence>
<feature type="compositionally biased region" description="Basic residues" evidence="2">
    <location>
        <begin position="439"/>
        <end position="454"/>
    </location>
</feature>
<dbReference type="InterPro" id="IPR056024">
    <property type="entry name" value="DUF7605"/>
</dbReference>
<feature type="region of interest" description="Disordered" evidence="2">
    <location>
        <begin position="1"/>
        <end position="34"/>
    </location>
</feature>
<evidence type="ECO:0000256" key="1">
    <source>
        <dbReference type="SAM" id="Coils"/>
    </source>
</evidence>
<dbReference type="PANTHER" id="PTHR36681">
    <property type="entry name" value="NUCLEAR GTPASE, GERMINAL CENTER-ASSOCIATED, TANDEM DUPLICATE 3"/>
    <property type="match status" value="1"/>
</dbReference>
<dbReference type="Proteomes" id="UP001175000">
    <property type="component" value="Unassembled WGS sequence"/>
</dbReference>